<dbReference type="Gene3D" id="2.130.10.10">
    <property type="entry name" value="YVTN repeat-like/Quinoprotein amine dehydrogenase"/>
    <property type="match status" value="5"/>
</dbReference>
<sequence length="1562" mass="176506">MQDTPELENERSLKTLARTLKLRRGKFTLIQASCNSVSLRTQLLHRLTQEYQVNTLSITLPQHATGFHTAVLKAIEGQSPDALMILGLESVSSISELLISANQKRDQIRQSFVFPIVLWVTDGILRHLGRLASDINSWNPPPIRFTISEADILKFLSEESHTLFESLHYPASYCCSSLHQLDLDLLSKDIQRIYPTLTLELQAKFEFMLAQLQCSKSQFDQAIDSLCQSLKSWHQLSNIRAKGFVVFHLGLVYLEKSKVKSPKEKVCDYKLSQEYFCQALDCFKTVNQPDLMGVVLSYLQTILQSLENWENLKSITEQALSIHQLYGSSLQLAQDYGYLAQVAVENHCWQEAKLLAQQAIQTLESNPNLGDTLKNELSRFYFLRAKAQIQLGEFQGAIARLEVAKKKCIPKLSTQLYSEILEESIKLYWQDKKYLKSFSFKLEKRSIEAQYGLRSFMGVGRFPKPKRITHLDITSHNTKTTREIVAASGRQEDIDNLLTRMERRDRKLTVIYGPSGVGKSSLLQAGLVTALKLSSFEGNNYFPIFIQVYHHWQEDCSLQIRAISPTSSAILQRVEEMTQHHQIPVLLFDQLEEFFLHYSDCNERQEFYDFIQACLKIAYVKIVLSIREDYIYYLLELTRYTDLGELDKNYEDILYYLGNFSPLEAKTIIEYLTHRSSTPLEPSLIDRLVEDLTTEQEEIRPIELQLIGAQLENQSITTLRDYQRLGSHPKEVLIDVYLDEVVRDCGPEQEEIAELVLYLLTDDDNTRPLKTKASLEKALEQKGDRLNLVLEIFVKSGLVLHLSGELDDHYQLVHDYLVPFIRHKKGAQLLADLERERQQRQKSDRRFLVGMRAATIISLILTGLAILFAGTAHYQQQEAFKQRQIAENNAISALEQSIIAQSTTARTLMRSTSGQQLEALITALEAAAQLGQHPRLKSANITHHVINSLANAIYNLKEFNRLETQSIIYHVNFSPNGQFIATAQNNGAVKIWQQDGTLLTTLKDHQDRVYWVSFSPDGQWMASASIDGTIKLWDLANFSAIKTFHGHQDRIYNVTFSLNSELIASSSRDGTVKLWNLEGKTLLTYRRHQDSVESISFSPDGELLASASNDHTVNIWTITGKHRLTYRGHQSAVTFVQFSPDGKFLASADEKGLIKLWTLQGQEIATLKGHRDTVLGLSFSPDGQILASGSRDKSIIIWNMKGEVISTISGHNDWVNSVIFSPDGQTLASASADGMVKLWKLQGSDLRIFKGHQDKVYTAQFTPDRQSIISSSADGSIRLWSVQEGKELATLVQEQERIYGLDVSSDGQRIVYGSRDGTITWRSLHDGTTRAFRGHQDIVLDVDSSPDGQTIASASLDRTVKLWDLNGNNLAILSGHSDGVQAVHFSPNGQLIASAGNENLIKIWTLDGSDLATFRGHKSTIFSVRFSPDGNLLASGSRDKTVKLWKLDGTLVNTFENHTAPVISVSFSPDGQMIASASDDKTVKISRLNGEEIMTLEGHTDWLNEVSFSPDGQWIASASHDGTVRLWRFNYDLDYWFDRGCAWLKDYLHHQPSRSAALCANP</sequence>
<evidence type="ECO:0000313" key="6">
    <source>
        <dbReference type="Proteomes" id="UP000183940"/>
    </source>
</evidence>
<dbReference type="SUPFAM" id="SSF48452">
    <property type="entry name" value="TPR-like"/>
    <property type="match status" value="1"/>
</dbReference>
<dbReference type="PANTHER" id="PTHR19879:SF9">
    <property type="entry name" value="TRANSCRIPTION INITIATION FACTOR TFIID SUBUNIT 5"/>
    <property type="match status" value="1"/>
</dbReference>
<protein>
    <recommendedName>
        <fullName evidence="4">Novel STAND NTPase 1 domain-containing protein</fullName>
    </recommendedName>
</protein>
<dbReference type="Proteomes" id="UP000183940">
    <property type="component" value="Unassembled WGS sequence"/>
</dbReference>
<dbReference type="SUPFAM" id="SSF52540">
    <property type="entry name" value="P-loop containing nucleoside triphosphate hydrolases"/>
    <property type="match status" value="1"/>
</dbReference>
<feature type="repeat" description="WD" evidence="3">
    <location>
        <begin position="1002"/>
        <end position="1043"/>
    </location>
</feature>
<keyword evidence="2" id="KW-0677">Repeat</keyword>
<keyword evidence="6" id="KW-1185">Reference proteome</keyword>
<accession>A0A1L9QPQ9</accession>
<feature type="domain" description="Novel STAND NTPase 1" evidence="4">
    <location>
        <begin position="489"/>
        <end position="818"/>
    </location>
</feature>
<feature type="repeat" description="WD" evidence="3">
    <location>
        <begin position="968"/>
        <end position="993"/>
    </location>
</feature>
<dbReference type="SMART" id="SM00320">
    <property type="entry name" value="WD40"/>
    <property type="match status" value="14"/>
</dbReference>
<feature type="repeat" description="WD" evidence="3">
    <location>
        <begin position="1085"/>
        <end position="1126"/>
    </location>
</feature>
<dbReference type="InterPro" id="IPR020472">
    <property type="entry name" value="WD40_PAC1"/>
</dbReference>
<comment type="caution">
    <text evidence="5">The sequence shown here is derived from an EMBL/GenBank/DDBJ whole genome shotgun (WGS) entry which is preliminary data.</text>
</comment>
<feature type="repeat" description="WD" evidence="3">
    <location>
        <begin position="1414"/>
        <end position="1448"/>
    </location>
</feature>
<dbReference type="InterPro" id="IPR049052">
    <property type="entry name" value="nSTAND1"/>
</dbReference>
<gene>
    <name evidence="5" type="ORF">BI308_15285</name>
</gene>
<feature type="repeat" description="WD" evidence="3">
    <location>
        <begin position="1332"/>
        <end position="1373"/>
    </location>
</feature>
<feature type="repeat" description="WD" evidence="3">
    <location>
        <begin position="1455"/>
        <end position="1485"/>
    </location>
</feature>
<evidence type="ECO:0000256" key="2">
    <source>
        <dbReference type="ARBA" id="ARBA00022737"/>
    </source>
</evidence>
<dbReference type="InterPro" id="IPR027417">
    <property type="entry name" value="P-loop_NTPase"/>
</dbReference>
<feature type="repeat" description="WD" evidence="3">
    <location>
        <begin position="1044"/>
        <end position="1085"/>
    </location>
</feature>
<dbReference type="InterPro" id="IPR019775">
    <property type="entry name" value="WD40_repeat_CS"/>
</dbReference>
<name>A0A1L9QPQ9_9CYAN</name>
<evidence type="ECO:0000256" key="3">
    <source>
        <dbReference type="PROSITE-ProRule" id="PRU00221"/>
    </source>
</evidence>
<keyword evidence="1 3" id="KW-0853">WD repeat</keyword>
<evidence type="ECO:0000256" key="1">
    <source>
        <dbReference type="ARBA" id="ARBA00022574"/>
    </source>
</evidence>
<dbReference type="Pfam" id="PF20703">
    <property type="entry name" value="nSTAND1"/>
    <property type="match status" value="1"/>
</dbReference>
<dbReference type="InterPro" id="IPR036322">
    <property type="entry name" value="WD40_repeat_dom_sf"/>
</dbReference>
<evidence type="ECO:0000313" key="5">
    <source>
        <dbReference type="EMBL" id="OJJ24660.1"/>
    </source>
</evidence>
<dbReference type="PROSITE" id="PS50294">
    <property type="entry name" value="WD_REPEATS_REGION"/>
    <property type="match status" value="12"/>
</dbReference>
<reference evidence="5" key="1">
    <citation type="submission" date="2016-10" db="EMBL/GenBank/DDBJ databases">
        <title>CRISPR-Cas defence system in Roseofilum reptotaenium: evidence of a bacteriophage-cyanobacterium arms race in the coral black band disease.</title>
        <authorList>
            <person name="Buerger P."/>
            <person name="Wood-Charlson E.M."/>
            <person name="Weynberg K.D."/>
            <person name="Willis B."/>
            <person name="Van Oppen M.J."/>
        </authorList>
    </citation>
    <scope>NUCLEOTIDE SEQUENCE [LARGE SCALE GENOMIC DNA]</scope>
    <source>
        <strain evidence="5">AO1-A</strain>
    </source>
</reference>
<dbReference type="InterPro" id="IPR015943">
    <property type="entry name" value="WD40/YVTN_repeat-like_dom_sf"/>
</dbReference>
<feature type="repeat" description="WD" evidence="3">
    <location>
        <begin position="1167"/>
        <end position="1201"/>
    </location>
</feature>
<feature type="repeat" description="WD" evidence="3">
    <location>
        <begin position="1208"/>
        <end position="1242"/>
    </location>
</feature>
<evidence type="ECO:0000259" key="4">
    <source>
        <dbReference type="Pfam" id="PF20703"/>
    </source>
</evidence>
<dbReference type="STRING" id="1925591.BI308_15285"/>
<proteinExistence type="predicted"/>
<dbReference type="PROSITE" id="PS50082">
    <property type="entry name" value="WD_REPEATS_2"/>
    <property type="match status" value="13"/>
</dbReference>
<dbReference type="Gene3D" id="3.40.50.300">
    <property type="entry name" value="P-loop containing nucleotide triphosphate hydrolases"/>
    <property type="match status" value="1"/>
</dbReference>
<organism evidence="5 6">
    <name type="scientific">Roseofilum reptotaenium AO1-A</name>
    <dbReference type="NCBI Taxonomy" id="1925591"/>
    <lineage>
        <taxon>Bacteria</taxon>
        <taxon>Bacillati</taxon>
        <taxon>Cyanobacteriota</taxon>
        <taxon>Cyanophyceae</taxon>
        <taxon>Desertifilales</taxon>
        <taxon>Desertifilaceae</taxon>
        <taxon>Roseofilum</taxon>
    </lineage>
</organism>
<dbReference type="InterPro" id="IPR011990">
    <property type="entry name" value="TPR-like_helical_dom_sf"/>
</dbReference>
<dbReference type="PRINTS" id="PR00320">
    <property type="entry name" value="GPROTEINBRPT"/>
</dbReference>
<dbReference type="EMBL" id="MLAW01000027">
    <property type="protein sequence ID" value="OJJ24660.1"/>
    <property type="molecule type" value="Genomic_DNA"/>
</dbReference>
<dbReference type="SUPFAM" id="SSF50978">
    <property type="entry name" value="WD40 repeat-like"/>
    <property type="match status" value="2"/>
</dbReference>
<feature type="repeat" description="WD" evidence="3">
    <location>
        <begin position="1373"/>
        <end position="1414"/>
    </location>
</feature>
<dbReference type="CDD" id="cd00200">
    <property type="entry name" value="WD40"/>
    <property type="match status" value="2"/>
</dbReference>
<feature type="repeat" description="WD" evidence="3">
    <location>
        <begin position="1249"/>
        <end position="1290"/>
    </location>
</feature>
<dbReference type="Gene3D" id="1.25.40.10">
    <property type="entry name" value="Tetratricopeptide repeat domain"/>
    <property type="match status" value="1"/>
</dbReference>
<dbReference type="PANTHER" id="PTHR19879">
    <property type="entry name" value="TRANSCRIPTION INITIATION FACTOR TFIID"/>
    <property type="match status" value="1"/>
</dbReference>
<dbReference type="InterPro" id="IPR001680">
    <property type="entry name" value="WD40_rpt"/>
</dbReference>
<feature type="repeat" description="WD" evidence="3">
    <location>
        <begin position="1126"/>
        <end position="1167"/>
    </location>
</feature>
<feature type="repeat" description="WD" evidence="3">
    <location>
        <begin position="1496"/>
        <end position="1527"/>
    </location>
</feature>
<dbReference type="Pfam" id="PF00400">
    <property type="entry name" value="WD40"/>
    <property type="match status" value="14"/>
</dbReference>
<dbReference type="PROSITE" id="PS00678">
    <property type="entry name" value="WD_REPEATS_1"/>
    <property type="match status" value="4"/>
</dbReference>